<dbReference type="Proteomes" id="UP000452235">
    <property type="component" value="Unassembled WGS sequence"/>
</dbReference>
<sequence>MNPSPLELSRLPTFTVTGATVTSRARLSDDELYRLVQWCLDHRRDYELLQKAVFWDKCSQWIGATFRKQLHTPRRVVDRLMKVRKDEIRVGGGKEVSDTLLKRALDQWIEFHDHIKELLHPRAVVAAEGQPARLPPREERVDPRVRRRERTLSLSPATPRRRRGGTSPRIRRSRNADDEASWRRRQEELLVQLHRSVEDIKLLLIELTKKDTRREGADAQRSVLNSGLASST</sequence>
<name>A0A5M3ZGX9_ASPTE</name>
<evidence type="ECO:0000313" key="2">
    <source>
        <dbReference type="EMBL" id="GFF21535.1"/>
    </source>
</evidence>
<proteinExistence type="predicted"/>
<gene>
    <name evidence="2" type="ORF">ATEIFO6365_0015010600</name>
</gene>
<dbReference type="AlphaFoldDB" id="A0A5M3ZGX9"/>
<comment type="caution">
    <text evidence="2">The sequence shown here is derived from an EMBL/GenBank/DDBJ whole genome shotgun (WGS) entry which is preliminary data.</text>
</comment>
<feature type="compositionally biased region" description="Basic residues" evidence="1">
    <location>
        <begin position="159"/>
        <end position="173"/>
    </location>
</feature>
<evidence type="ECO:0000313" key="3">
    <source>
        <dbReference type="Proteomes" id="UP000452235"/>
    </source>
</evidence>
<evidence type="ECO:0000256" key="1">
    <source>
        <dbReference type="SAM" id="MobiDB-lite"/>
    </source>
</evidence>
<feature type="compositionally biased region" description="Basic and acidic residues" evidence="1">
    <location>
        <begin position="135"/>
        <end position="144"/>
    </location>
</feature>
<dbReference type="EMBL" id="BLJY01000015">
    <property type="protein sequence ID" value="GFF21535.1"/>
    <property type="molecule type" value="Genomic_DNA"/>
</dbReference>
<reference evidence="2 3" key="1">
    <citation type="submission" date="2020-01" db="EMBL/GenBank/DDBJ databases">
        <title>Aspergillus terreus IFO 6365 whole genome shotgun sequence.</title>
        <authorList>
            <person name="Kanamasa S."/>
            <person name="Takahashi H."/>
        </authorList>
    </citation>
    <scope>NUCLEOTIDE SEQUENCE [LARGE SCALE GENOMIC DNA]</scope>
    <source>
        <strain evidence="2 3">IFO 6365</strain>
    </source>
</reference>
<accession>A0A5M3ZGX9</accession>
<protein>
    <submittedName>
        <fullName evidence="2">Uncharacterized protein</fullName>
    </submittedName>
</protein>
<keyword evidence="3" id="KW-1185">Reference proteome</keyword>
<organism evidence="2 3">
    <name type="scientific">Aspergillus terreus</name>
    <dbReference type="NCBI Taxonomy" id="33178"/>
    <lineage>
        <taxon>Eukaryota</taxon>
        <taxon>Fungi</taxon>
        <taxon>Dikarya</taxon>
        <taxon>Ascomycota</taxon>
        <taxon>Pezizomycotina</taxon>
        <taxon>Eurotiomycetes</taxon>
        <taxon>Eurotiomycetidae</taxon>
        <taxon>Eurotiales</taxon>
        <taxon>Aspergillaceae</taxon>
        <taxon>Aspergillus</taxon>
        <taxon>Aspergillus subgen. Circumdati</taxon>
    </lineage>
</organism>
<feature type="region of interest" description="Disordered" evidence="1">
    <location>
        <begin position="129"/>
        <end position="178"/>
    </location>
</feature>